<evidence type="ECO:0008006" key="5">
    <source>
        <dbReference type="Google" id="ProtNLM"/>
    </source>
</evidence>
<comment type="caution">
    <text evidence="3">The sequence shown here is derived from an EMBL/GenBank/DDBJ whole genome shotgun (WGS) entry which is preliminary data.</text>
</comment>
<evidence type="ECO:0000256" key="1">
    <source>
        <dbReference type="SAM" id="Phobius"/>
    </source>
</evidence>
<feature type="chain" id="PRO_5045827334" description="Peptidase" evidence="2">
    <location>
        <begin position="24"/>
        <end position="429"/>
    </location>
</feature>
<dbReference type="Proteomes" id="UP001501072">
    <property type="component" value="Unassembled WGS sequence"/>
</dbReference>
<accession>A0ABP4DJH4</accession>
<evidence type="ECO:0000256" key="2">
    <source>
        <dbReference type="SAM" id="SignalP"/>
    </source>
</evidence>
<gene>
    <name evidence="3" type="ORF">GCM10009564_36450</name>
</gene>
<protein>
    <recommendedName>
        <fullName evidence="5">Peptidase</fullName>
    </recommendedName>
</protein>
<feature type="transmembrane region" description="Helical" evidence="1">
    <location>
        <begin position="389"/>
        <end position="411"/>
    </location>
</feature>
<reference evidence="4" key="1">
    <citation type="journal article" date="2019" name="Int. J. Syst. Evol. Microbiol.">
        <title>The Global Catalogue of Microorganisms (GCM) 10K type strain sequencing project: providing services to taxonomists for standard genome sequencing and annotation.</title>
        <authorList>
            <consortium name="The Broad Institute Genomics Platform"/>
            <consortium name="The Broad Institute Genome Sequencing Center for Infectious Disease"/>
            <person name="Wu L."/>
            <person name="Ma J."/>
        </authorList>
    </citation>
    <scope>NUCLEOTIDE SEQUENCE [LARGE SCALE GENOMIC DNA]</scope>
    <source>
        <strain evidence="4">JCM 11269</strain>
    </source>
</reference>
<dbReference type="EMBL" id="BAAAHU010000039">
    <property type="protein sequence ID" value="GAA1012519.1"/>
    <property type="molecule type" value="Genomic_DNA"/>
</dbReference>
<organism evidence="3 4">
    <name type="scientific">Streptomyces thermogriseus</name>
    <dbReference type="NCBI Taxonomy" id="75292"/>
    <lineage>
        <taxon>Bacteria</taxon>
        <taxon>Bacillati</taxon>
        <taxon>Actinomycetota</taxon>
        <taxon>Actinomycetes</taxon>
        <taxon>Kitasatosporales</taxon>
        <taxon>Streptomycetaceae</taxon>
        <taxon>Streptomyces</taxon>
    </lineage>
</organism>
<name>A0ABP4DJH4_9ACTN</name>
<sequence>MRLAVATAALSLTAAVLAPDASADGSPGPYAFADGAPSVTGATSTADAGRLEPGRTYRSSLPWDGRLHYRLDLDAASTVYVSATAVPGAGTTVAATDGLRISVQDAHGTSCSFQTARFGASRSPHPVAAWGAREVSPGHTLCQEAGTYYVLVERIGADGSSTDTWPLELAVFLEPPLERTGPTRAPDTWNSASPEAATGRAVERAGGAGFAAASAIGPGVWRTRIRPGQTLFYKVPVDWGQQPNATAELGGASTGSGYVSGALTLTLYNPVRGHVEEAYAGYGGRPASAGLAPLPPVAHANRHGFADQVKGLRFAGFHYLVVHLAAQTAERFGEGPYDLTLRVRVDGTARPGPDYAGRSEPERLFEVTAQDRAAATPAGSAGGTAAMRVLAAGGIGTGTALLAVLWAWTMAARRTSRTHRRVSAQKPTA</sequence>
<evidence type="ECO:0000313" key="4">
    <source>
        <dbReference type="Proteomes" id="UP001501072"/>
    </source>
</evidence>
<feature type="signal peptide" evidence="2">
    <location>
        <begin position="1"/>
        <end position="23"/>
    </location>
</feature>
<keyword evidence="4" id="KW-1185">Reference proteome</keyword>
<keyword evidence="1" id="KW-1133">Transmembrane helix</keyword>
<evidence type="ECO:0000313" key="3">
    <source>
        <dbReference type="EMBL" id="GAA1012519.1"/>
    </source>
</evidence>
<keyword evidence="1" id="KW-0812">Transmembrane</keyword>
<dbReference type="RefSeq" id="WP_346073520.1">
    <property type="nucleotide sequence ID" value="NZ_BAAAHU010000039.1"/>
</dbReference>
<proteinExistence type="predicted"/>
<keyword evidence="2" id="KW-0732">Signal</keyword>
<keyword evidence="1" id="KW-0472">Membrane</keyword>